<reference evidence="1" key="2">
    <citation type="submission" date="2018-04" db="EMBL/GenBank/DDBJ databases">
        <title>OnivRS2 (Oryza nivara Reference Sequence Version 2).</title>
        <authorList>
            <person name="Zhang J."/>
            <person name="Kudrna D."/>
            <person name="Lee S."/>
            <person name="Talag J."/>
            <person name="Rajasekar S."/>
            <person name="Welchert J."/>
            <person name="Hsing Y.-I."/>
            <person name="Wing R.A."/>
        </authorList>
    </citation>
    <scope>NUCLEOTIDE SEQUENCE [LARGE SCALE GENOMIC DNA]</scope>
    <source>
        <strain evidence="1">SL10</strain>
    </source>
</reference>
<evidence type="ECO:0000313" key="1">
    <source>
        <dbReference type="EnsemblPlants" id="ONIVA06G02110.1"/>
    </source>
</evidence>
<organism evidence="1">
    <name type="scientific">Oryza nivara</name>
    <name type="common">Indian wild rice</name>
    <name type="synonym">Oryza sativa f. spontanea</name>
    <dbReference type="NCBI Taxonomy" id="4536"/>
    <lineage>
        <taxon>Eukaryota</taxon>
        <taxon>Viridiplantae</taxon>
        <taxon>Streptophyta</taxon>
        <taxon>Embryophyta</taxon>
        <taxon>Tracheophyta</taxon>
        <taxon>Spermatophyta</taxon>
        <taxon>Magnoliopsida</taxon>
        <taxon>Liliopsida</taxon>
        <taxon>Poales</taxon>
        <taxon>Poaceae</taxon>
        <taxon>BOP clade</taxon>
        <taxon>Oryzoideae</taxon>
        <taxon>Oryzeae</taxon>
        <taxon>Oryzinae</taxon>
        <taxon>Oryza</taxon>
    </lineage>
</organism>
<reference evidence="1" key="1">
    <citation type="submission" date="2015-04" db="UniProtKB">
        <authorList>
            <consortium name="EnsemblPlants"/>
        </authorList>
    </citation>
    <scope>IDENTIFICATION</scope>
    <source>
        <strain evidence="1">SL10</strain>
    </source>
</reference>
<dbReference type="AlphaFoldDB" id="A0A0E0HKC0"/>
<proteinExistence type="predicted"/>
<accession>A0A0E0HKC0</accession>
<sequence>MVQLFGLMQAKCLTSAKMYSDYNDDHSDNIASTTTRRENTIAAMVEMHSCTAKYWGVHHTSVPSKKVSRSWILTPKTTTTRMRTGGGGGGGGG</sequence>
<dbReference type="OMA" id="VEMHSCT"/>
<dbReference type="Proteomes" id="UP000006591">
    <property type="component" value="Chromosome 6"/>
</dbReference>
<name>A0A0E0HKC0_ORYNI</name>
<dbReference type="Gramene" id="ONIVA06G02110.1">
    <property type="protein sequence ID" value="ONIVA06G02110.1"/>
    <property type="gene ID" value="ONIVA06G02110"/>
</dbReference>
<protein>
    <submittedName>
        <fullName evidence="1">Uncharacterized protein</fullName>
    </submittedName>
</protein>
<dbReference type="EnsemblPlants" id="ONIVA06G02110.1">
    <property type="protein sequence ID" value="ONIVA06G02110.1"/>
    <property type="gene ID" value="ONIVA06G02110"/>
</dbReference>
<keyword evidence="2" id="KW-1185">Reference proteome</keyword>
<evidence type="ECO:0000313" key="2">
    <source>
        <dbReference type="Proteomes" id="UP000006591"/>
    </source>
</evidence>
<dbReference type="HOGENOM" id="CLU_186384_0_0_1"/>